<feature type="compositionally biased region" description="Low complexity" evidence="1">
    <location>
        <begin position="22"/>
        <end position="43"/>
    </location>
</feature>
<protein>
    <submittedName>
        <fullName evidence="2">Uncharacterized protein</fullName>
    </submittedName>
</protein>
<dbReference type="RefSeq" id="WP_306858212.1">
    <property type="nucleotide sequence ID" value="NZ_JAUSRB010000001.1"/>
</dbReference>
<reference evidence="2 3" key="1">
    <citation type="submission" date="2023-07" db="EMBL/GenBank/DDBJ databases">
        <title>Sequencing the genomes of 1000 actinobacteria strains.</title>
        <authorList>
            <person name="Klenk H.-P."/>
        </authorList>
    </citation>
    <scope>NUCLEOTIDE SEQUENCE [LARGE SCALE GENOMIC DNA]</scope>
    <source>
        <strain evidence="2 3">DSM 44109</strain>
    </source>
</reference>
<feature type="compositionally biased region" description="Basic residues" evidence="1">
    <location>
        <begin position="12"/>
        <end position="21"/>
    </location>
</feature>
<gene>
    <name evidence="2" type="ORF">J2S55_001471</name>
</gene>
<evidence type="ECO:0000313" key="3">
    <source>
        <dbReference type="Proteomes" id="UP001230426"/>
    </source>
</evidence>
<evidence type="ECO:0000313" key="2">
    <source>
        <dbReference type="EMBL" id="MDP9862212.1"/>
    </source>
</evidence>
<keyword evidence="3" id="KW-1185">Reference proteome</keyword>
<dbReference type="EMBL" id="JAUSRB010000001">
    <property type="protein sequence ID" value="MDP9862212.1"/>
    <property type="molecule type" value="Genomic_DNA"/>
</dbReference>
<comment type="caution">
    <text evidence="2">The sequence shown here is derived from an EMBL/GenBank/DDBJ whole genome shotgun (WGS) entry which is preliminary data.</text>
</comment>
<dbReference type="Proteomes" id="UP001230426">
    <property type="component" value="Unassembled WGS sequence"/>
</dbReference>
<feature type="region of interest" description="Disordered" evidence="1">
    <location>
        <begin position="1"/>
        <end position="43"/>
    </location>
</feature>
<evidence type="ECO:0000256" key="1">
    <source>
        <dbReference type="SAM" id="MobiDB-lite"/>
    </source>
</evidence>
<proteinExistence type="predicted"/>
<accession>A0ABT9QZ04</accession>
<name>A0ABT9QZ04_9ACTN</name>
<organism evidence="2 3">
    <name type="scientific">Streptosporangium brasiliense</name>
    <dbReference type="NCBI Taxonomy" id="47480"/>
    <lineage>
        <taxon>Bacteria</taxon>
        <taxon>Bacillati</taxon>
        <taxon>Actinomycetota</taxon>
        <taxon>Actinomycetes</taxon>
        <taxon>Streptosporangiales</taxon>
        <taxon>Streptosporangiaceae</taxon>
        <taxon>Streptosporangium</taxon>
    </lineage>
</organism>
<sequence>MSETNIVDIHAARPRRTRRAAKPAPAAGTPLAALLPSTTSTPQ</sequence>